<dbReference type="AlphaFoldDB" id="A0A1Y2ERE3"/>
<feature type="chain" id="PRO_5012282387" description="Coth-domain-containing protein" evidence="1">
    <location>
        <begin position="22"/>
        <end position="593"/>
    </location>
</feature>
<dbReference type="Pfam" id="PF08757">
    <property type="entry name" value="CotH"/>
    <property type="match status" value="1"/>
</dbReference>
<name>A0A1Y2ERE3_9FUNG</name>
<evidence type="ECO:0000256" key="1">
    <source>
        <dbReference type="SAM" id="SignalP"/>
    </source>
</evidence>
<keyword evidence="1" id="KW-0732">Signal</keyword>
<dbReference type="OrthoDB" id="10267127at2759"/>
<protein>
    <recommendedName>
        <fullName evidence="4">Coth-domain-containing protein</fullName>
    </recommendedName>
</protein>
<gene>
    <name evidence="2" type="ORF">LY90DRAFT_502931</name>
</gene>
<comment type="caution">
    <text evidence="2">The sequence shown here is derived from an EMBL/GenBank/DDBJ whole genome shotgun (WGS) entry which is preliminary data.</text>
</comment>
<feature type="signal peptide" evidence="1">
    <location>
        <begin position="1"/>
        <end position="21"/>
    </location>
</feature>
<dbReference type="PANTHER" id="PTHR40050:SF1">
    <property type="entry name" value="INNER SPORE COAT PROTEIN H"/>
    <property type="match status" value="1"/>
</dbReference>
<proteinExistence type="predicted"/>
<sequence>MKSLNLFKLLLLLTFYISVKAEVTFKVIAINGNPSVIVNSKEYPMTVDVYPLYKVVVNEISVPVDYHYKITNGMEIQEENFVRTSKSSETLNDFFNRSITYKKLPLLPKVYETYPTFKKSKLFDDNFVSTIVIKADEVKVNNLHANPDSKEKVLGVNVIYVDPFEIKQFNEAKLSITGQSTVECKKLSYKLSNLKTIEGKELYNRSAIKLRANYRDPSYIRKLYIDMLNTLGVPTVQARFTRVFINGRDVGIYTLTDVITNRRYLRNTFNNGAKFNVTNALFKVDYWESGKLYGNLQVNESTDIYYYKGEEEIFDNTEMVNNLLVPFIQEIDKYPQTKQLNFDSQSFFKYMVMEYAAGAQDNFWLRPGNYYLYKDMKKNYWHFHDSDFHFSFGLAVDGALSDSKTILDAPISNFTAINPGIPTTSRPLIDNLRTTPENEAFFMDAFKQFTQKIFNLNAVEGRIDAMVDLIREDVYSDLQLEKVSQFTGPELQVFDYNQTYFESQVKDVNALPDQINYFPIKYWIKARQESLVQQLGITIPEKIDTSALGFYEPATHTIKEEIKGNVESSGVSIYHLTPKTLLCIIILSLLLII</sequence>
<dbReference type="Proteomes" id="UP000193920">
    <property type="component" value="Unassembled WGS sequence"/>
</dbReference>
<organism evidence="2 3">
    <name type="scientific">Neocallimastix californiae</name>
    <dbReference type="NCBI Taxonomy" id="1754190"/>
    <lineage>
        <taxon>Eukaryota</taxon>
        <taxon>Fungi</taxon>
        <taxon>Fungi incertae sedis</taxon>
        <taxon>Chytridiomycota</taxon>
        <taxon>Chytridiomycota incertae sedis</taxon>
        <taxon>Neocallimastigomycetes</taxon>
        <taxon>Neocallimastigales</taxon>
        <taxon>Neocallimastigaceae</taxon>
        <taxon>Neocallimastix</taxon>
    </lineage>
</organism>
<reference evidence="2 3" key="1">
    <citation type="submission" date="2016-08" db="EMBL/GenBank/DDBJ databases">
        <title>A Parts List for Fungal Cellulosomes Revealed by Comparative Genomics.</title>
        <authorList>
            <consortium name="DOE Joint Genome Institute"/>
            <person name="Haitjema C.H."/>
            <person name="Gilmore S.P."/>
            <person name="Henske J.K."/>
            <person name="Solomon K.V."/>
            <person name="De Groot R."/>
            <person name="Kuo A."/>
            <person name="Mondo S.J."/>
            <person name="Salamov A.A."/>
            <person name="Labutti K."/>
            <person name="Zhao Z."/>
            <person name="Chiniquy J."/>
            <person name="Barry K."/>
            <person name="Brewer H.M."/>
            <person name="Purvine S.O."/>
            <person name="Wright A.T."/>
            <person name="Boxma B."/>
            <person name="Van Alen T."/>
            <person name="Hackstein J.H."/>
            <person name="Baker S.E."/>
            <person name="Grigoriev I.V."/>
            <person name="O'Malley M.A."/>
        </authorList>
    </citation>
    <scope>NUCLEOTIDE SEQUENCE [LARGE SCALE GENOMIC DNA]</scope>
    <source>
        <strain evidence="2 3">G1</strain>
    </source>
</reference>
<keyword evidence="3" id="KW-1185">Reference proteome</keyword>
<evidence type="ECO:0008006" key="4">
    <source>
        <dbReference type="Google" id="ProtNLM"/>
    </source>
</evidence>
<dbReference type="EMBL" id="MCOG01000032">
    <property type="protein sequence ID" value="ORY73746.1"/>
    <property type="molecule type" value="Genomic_DNA"/>
</dbReference>
<dbReference type="InterPro" id="IPR014867">
    <property type="entry name" value="Spore_coat_CotH_CotH2/3/7"/>
</dbReference>
<evidence type="ECO:0000313" key="3">
    <source>
        <dbReference type="Proteomes" id="UP000193920"/>
    </source>
</evidence>
<dbReference type="PANTHER" id="PTHR40050">
    <property type="entry name" value="INNER SPORE COAT PROTEIN H"/>
    <property type="match status" value="1"/>
</dbReference>
<accession>A0A1Y2ERE3</accession>
<evidence type="ECO:0000313" key="2">
    <source>
        <dbReference type="EMBL" id="ORY73746.1"/>
    </source>
</evidence>